<sequence length="176" mass="19927">MIADEATLAQLMRASQGGDRTAYNALLRECGGWLTRYFRRRVAPEQLDDLVQEVLVSLHAKRASYDPARPFLPWLAAIARYRWVDHLRRVYRNEEVGIEGYEFEQLPEQDAVAARISLDRLFESLPEAQATAIRLVKIQGQPVSDAARICGQSESLVKVNVHRGLKRLAALVEKAN</sequence>
<feature type="domain" description="RNA polymerase sigma-70 region 2" evidence="6">
    <location>
        <begin position="27"/>
        <end position="89"/>
    </location>
</feature>
<proteinExistence type="inferred from homology"/>
<evidence type="ECO:0000259" key="6">
    <source>
        <dbReference type="Pfam" id="PF04542"/>
    </source>
</evidence>
<feature type="domain" description="RNA polymerase sigma factor 70 region 4 type 2" evidence="7">
    <location>
        <begin position="117"/>
        <end position="168"/>
    </location>
</feature>
<reference evidence="8 9" key="1">
    <citation type="submission" date="2016-07" db="EMBL/GenBank/DDBJ databases">
        <title>Complete genome sequence of Altererythrobacter dongtanensis KCTC 22672, a type strain with esterase isolated from tidal flat.</title>
        <authorList>
            <person name="Cheng H."/>
            <person name="Wu Y.-H."/>
            <person name="Zhou P."/>
            <person name="Huo Y.-Y."/>
            <person name="Wang C.-S."/>
            <person name="Xu X.-W."/>
        </authorList>
    </citation>
    <scope>NUCLEOTIDE SEQUENCE [LARGE SCALE GENOMIC DNA]</scope>
    <source>
        <strain evidence="8 9">KCTC 22672</strain>
    </source>
</reference>
<dbReference type="OrthoDB" id="7041663at2"/>
<dbReference type="RefSeq" id="WP_067677410.1">
    <property type="nucleotide sequence ID" value="NZ_CP016591.1"/>
</dbReference>
<dbReference type="STRING" id="692370.A6F68_01240"/>
<dbReference type="InterPro" id="IPR014284">
    <property type="entry name" value="RNA_pol_sigma-70_dom"/>
</dbReference>
<keyword evidence="3" id="KW-0731">Sigma factor</keyword>
<accession>A0A1B2AC89</accession>
<evidence type="ECO:0000256" key="1">
    <source>
        <dbReference type="ARBA" id="ARBA00010641"/>
    </source>
</evidence>
<dbReference type="Gene3D" id="1.10.10.10">
    <property type="entry name" value="Winged helix-like DNA-binding domain superfamily/Winged helix DNA-binding domain"/>
    <property type="match status" value="1"/>
</dbReference>
<dbReference type="Proteomes" id="UP000092932">
    <property type="component" value="Chromosome"/>
</dbReference>
<dbReference type="GO" id="GO:0016987">
    <property type="term" value="F:sigma factor activity"/>
    <property type="evidence" value="ECO:0007669"/>
    <property type="project" value="UniProtKB-KW"/>
</dbReference>
<dbReference type="InterPro" id="IPR013325">
    <property type="entry name" value="RNA_pol_sigma_r2"/>
</dbReference>
<comment type="similarity">
    <text evidence="1">Belongs to the sigma-70 factor family. ECF subfamily.</text>
</comment>
<dbReference type="SUPFAM" id="SSF88659">
    <property type="entry name" value="Sigma3 and sigma4 domains of RNA polymerase sigma factors"/>
    <property type="match status" value="1"/>
</dbReference>
<gene>
    <name evidence="8" type="primary">sigM</name>
    <name evidence="8" type="ORF">A6F68_01240</name>
</gene>
<dbReference type="SUPFAM" id="SSF88946">
    <property type="entry name" value="Sigma2 domain of RNA polymerase sigma factors"/>
    <property type="match status" value="1"/>
</dbReference>
<dbReference type="PATRIC" id="fig|692370.5.peg.1254"/>
<organism evidence="8 9">
    <name type="scientific">Tsuneonella dongtanensis</name>
    <dbReference type="NCBI Taxonomy" id="692370"/>
    <lineage>
        <taxon>Bacteria</taxon>
        <taxon>Pseudomonadati</taxon>
        <taxon>Pseudomonadota</taxon>
        <taxon>Alphaproteobacteria</taxon>
        <taxon>Sphingomonadales</taxon>
        <taxon>Erythrobacteraceae</taxon>
        <taxon>Tsuneonella</taxon>
    </lineage>
</organism>
<evidence type="ECO:0000313" key="9">
    <source>
        <dbReference type="Proteomes" id="UP000092932"/>
    </source>
</evidence>
<dbReference type="Pfam" id="PF08281">
    <property type="entry name" value="Sigma70_r4_2"/>
    <property type="match status" value="1"/>
</dbReference>
<dbReference type="InterPro" id="IPR013249">
    <property type="entry name" value="RNA_pol_sigma70_r4_t2"/>
</dbReference>
<dbReference type="Pfam" id="PF04542">
    <property type="entry name" value="Sigma70_r2"/>
    <property type="match status" value="1"/>
</dbReference>
<dbReference type="Gene3D" id="1.10.1740.10">
    <property type="match status" value="1"/>
</dbReference>
<name>A0A1B2AC89_9SPHN</name>
<evidence type="ECO:0000259" key="7">
    <source>
        <dbReference type="Pfam" id="PF08281"/>
    </source>
</evidence>
<keyword evidence="4" id="KW-0238">DNA-binding</keyword>
<dbReference type="EMBL" id="CP016591">
    <property type="protein sequence ID" value="ANY19757.1"/>
    <property type="molecule type" value="Genomic_DNA"/>
</dbReference>
<keyword evidence="5" id="KW-0804">Transcription</keyword>
<evidence type="ECO:0000256" key="4">
    <source>
        <dbReference type="ARBA" id="ARBA00023125"/>
    </source>
</evidence>
<dbReference type="InterPro" id="IPR036388">
    <property type="entry name" value="WH-like_DNA-bd_sf"/>
</dbReference>
<dbReference type="AlphaFoldDB" id="A0A1B2AC89"/>
<dbReference type="PANTHER" id="PTHR43133">
    <property type="entry name" value="RNA POLYMERASE ECF-TYPE SIGMA FACTO"/>
    <property type="match status" value="1"/>
</dbReference>
<dbReference type="InterPro" id="IPR013324">
    <property type="entry name" value="RNA_pol_sigma_r3/r4-like"/>
</dbReference>
<evidence type="ECO:0000256" key="3">
    <source>
        <dbReference type="ARBA" id="ARBA00023082"/>
    </source>
</evidence>
<dbReference type="NCBIfam" id="TIGR02937">
    <property type="entry name" value="sigma70-ECF"/>
    <property type="match status" value="1"/>
</dbReference>
<protein>
    <submittedName>
        <fullName evidence="8">ECF RNA polymerase sigma factor SigM</fullName>
    </submittedName>
</protein>
<evidence type="ECO:0000313" key="8">
    <source>
        <dbReference type="EMBL" id="ANY19757.1"/>
    </source>
</evidence>
<dbReference type="KEGG" id="ado:A6F68_01240"/>
<dbReference type="GO" id="GO:0006352">
    <property type="term" value="P:DNA-templated transcription initiation"/>
    <property type="evidence" value="ECO:0007669"/>
    <property type="project" value="InterPro"/>
</dbReference>
<dbReference type="InterPro" id="IPR007627">
    <property type="entry name" value="RNA_pol_sigma70_r2"/>
</dbReference>
<keyword evidence="9" id="KW-1185">Reference proteome</keyword>
<evidence type="ECO:0000256" key="5">
    <source>
        <dbReference type="ARBA" id="ARBA00023163"/>
    </source>
</evidence>
<dbReference type="InterPro" id="IPR039425">
    <property type="entry name" value="RNA_pol_sigma-70-like"/>
</dbReference>
<dbReference type="PANTHER" id="PTHR43133:SF58">
    <property type="entry name" value="ECF RNA POLYMERASE SIGMA FACTOR SIGD"/>
    <property type="match status" value="1"/>
</dbReference>
<evidence type="ECO:0000256" key="2">
    <source>
        <dbReference type="ARBA" id="ARBA00023015"/>
    </source>
</evidence>
<dbReference type="GO" id="GO:0003677">
    <property type="term" value="F:DNA binding"/>
    <property type="evidence" value="ECO:0007669"/>
    <property type="project" value="UniProtKB-KW"/>
</dbReference>
<keyword evidence="2" id="KW-0805">Transcription regulation</keyword>